<dbReference type="SMART" id="SM00184">
    <property type="entry name" value="RING"/>
    <property type="match status" value="1"/>
</dbReference>
<dbReference type="InterPro" id="IPR033326">
    <property type="entry name" value="BAH1"/>
</dbReference>
<dbReference type="AlphaFoldDB" id="A0A328E184"/>
<reference evidence="12 13" key="1">
    <citation type="submission" date="2018-06" db="EMBL/GenBank/DDBJ databases">
        <title>The Genome of Cuscuta australis (Dodder) Provides Insight into the Evolution of Plant Parasitism.</title>
        <authorList>
            <person name="Liu H."/>
        </authorList>
    </citation>
    <scope>NUCLEOTIDE SEQUENCE [LARGE SCALE GENOMIC DNA]</scope>
    <source>
        <strain evidence="13">cv. Yunnan</strain>
        <tissue evidence="12">Vines</tissue>
    </source>
</reference>
<evidence type="ECO:0000259" key="11">
    <source>
        <dbReference type="PROSITE" id="PS51382"/>
    </source>
</evidence>
<dbReference type="Pfam" id="PF13445">
    <property type="entry name" value="zf-RING_UBOX"/>
    <property type="match status" value="1"/>
</dbReference>
<keyword evidence="6 9" id="KW-0863">Zinc-finger</keyword>
<keyword evidence="13" id="KW-1185">Reference proteome</keyword>
<dbReference type="Gene3D" id="3.30.40.10">
    <property type="entry name" value="Zinc/RING finger domain, C3HC4 (zinc finger)"/>
    <property type="match status" value="1"/>
</dbReference>
<dbReference type="GO" id="GO:0016567">
    <property type="term" value="P:protein ubiquitination"/>
    <property type="evidence" value="ECO:0007669"/>
    <property type="project" value="UniProtKB-UniPathway"/>
</dbReference>
<dbReference type="InterPro" id="IPR004331">
    <property type="entry name" value="SPX_dom"/>
</dbReference>
<feature type="domain" description="RING-type" evidence="10">
    <location>
        <begin position="210"/>
        <end position="259"/>
    </location>
</feature>
<comment type="catalytic activity">
    <reaction evidence="1">
        <text>S-ubiquitinyl-[E2 ubiquitin-conjugating enzyme]-L-cysteine + [acceptor protein]-L-lysine = [E2 ubiquitin-conjugating enzyme]-L-cysteine + N(6)-ubiquitinyl-[acceptor protein]-L-lysine.</text>
        <dbReference type="EC" id="2.3.2.27"/>
    </reaction>
</comment>
<evidence type="ECO:0000256" key="3">
    <source>
        <dbReference type="ARBA" id="ARBA00012483"/>
    </source>
</evidence>
<evidence type="ECO:0000256" key="6">
    <source>
        <dbReference type="ARBA" id="ARBA00022771"/>
    </source>
</evidence>
<evidence type="ECO:0000256" key="1">
    <source>
        <dbReference type="ARBA" id="ARBA00000900"/>
    </source>
</evidence>
<dbReference type="PANTHER" id="PTHR46764:SF2">
    <property type="entry name" value="E3 UBIQUITIN-PROTEIN LIGASE BAH1-LIKE-RELATED"/>
    <property type="match status" value="1"/>
</dbReference>
<feature type="domain" description="SPX" evidence="11">
    <location>
        <begin position="1"/>
        <end position="143"/>
    </location>
</feature>
<keyword evidence="8" id="KW-0862">Zinc</keyword>
<dbReference type="GO" id="GO:0008270">
    <property type="term" value="F:zinc ion binding"/>
    <property type="evidence" value="ECO:0007669"/>
    <property type="project" value="UniProtKB-KW"/>
</dbReference>
<keyword evidence="5" id="KW-0479">Metal-binding</keyword>
<dbReference type="EC" id="2.3.2.27" evidence="3"/>
<gene>
    <name evidence="12" type="ORF">DM860_010482</name>
</gene>
<evidence type="ECO:0000256" key="7">
    <source>
        <dbReference type="ARBA" id="ARBA00022786"/>
    </source>
</evidence>
<proteinExistence type="predicted"/>
<dbReference type="PANTHER" id="PTHR46764">
    <property type="entry name" value="E3 UBIQUITIN-PROTEIN LIGASE BAH1"/>
    <property type="match status" value="1"/>
</dbReference>
<protein>
    <recommendedName>
        <fullName evidence="3">RING-type E3 ubiquitin transferase</fullName>
        <ecNumber evidence="3">2.3.2.27</ecNumber>
    </recommendedName>
</protein>
<dbReference type="PROSITE" id="PS51382">
    <property type="entry name" value="SPX"/>
    <property type="match status" value="1"/>
</dbReference>
<keyword evidence="7" id="KW-0833">Ubl conjugation pathway</keyword>
<dbReference type="PROSITE" id="PS00518">
    <property type="entry name" value="ZF_RING_1"/>
    <property type="match status" value="1"/>
</dbReference>
<sequence length="314" mass="35892">MKFGETFTEYIHEDEGSKLSYVEYKSLKKVLKRCSACNNTLKGSDECCSMCDQTFFPELKKEASNIAGCFSSRVRRLLRLHTAPGVQRYFTSLRHCFTDNQQAMVQECHMLMQYAAMNAIAMRKILKKYDKIHGSVKGKNFKSAIRDEHLEILQSPWLIELGAFYLNFNASNDGSSKELFSSFSCDFDPSEFSLTLKLPDAVKLEYSLTCAVCLDFVFNPIALGCGHLFCKSCVCSAASVMMCEGLKAASKDSKCPICRQVGVYTDVVHMMEVDLLLKRSFRKTWKERLVYERAEAVKQSRLFWELQTRYIVGY</sequence>
<dbReference type="PROSITE" id="PS50089">
    <property type="entry name" value="ZF_RING_2"/>
    <property type="match status" value="1"/>
</dbReference>
<dbReference type="Proteomes" id="UP000249390">
    <property type="component" value="Unassembled WGS sequence"/>
</dbReference>
<comment type="caution">
    <text evidence="12">The sequence shown here is derived from an EMBL/GenBank/DDBJ whole genome shotgun (WGS) entry which is preliminary data.</text>
</comment>
<name>A0A328E184_9ASTE</name>
<evidence type="ECO:0000256" key="5">
    <source>
        <dbReference type="ARBA" id="ARBA00022723"/>
    </source>
</evidence>
<evidence type="ECO:0000259" key="10">
    <source>
        <dbReference type="PROSITE" id="PS50089"/>
    </source>
</evidence>
<evidence type="ECO:0000256" key="2">
    <source>
        <dbReference type="ARBA" id="ARBA00004906"/>
    </source>
</evidence>
<dbReference type="InterPro" id="IPR027370">
    <property type="entry name" value="Znf-RING_euk"/>
</dbReference>
<dbReference type="InterPro" id="IPR013083">
    <property type="entry name" value="Znf_RING/FYVE/PHD"/>
</dbReference>
<evidence type="ECO:0000256" key="9">
    <source>
        <dbReference type="PROSITE-ProRule" id="PRU00175"/>
    </source>
</evidence>
<evidence type="ECO:0000313" key="13">
    <source>
        <dbReference type="Proteomes" id="UP000249390"/>
    </source>
</evidence>
<evidence type="ECO:0000256" key="8">
    <source>
        <dbReference type="ARBA" id="ARBA00022833"/>
    </source>
</evidence>
<dbReference type="GO" id="GO:0061630">
    <property type="term" value="F:ubiquitin protein ligase activity"/>
    <property type="evidence" value="ECO:0007669"/>
    <property type="project" value="UniProtKB-EC"/>
</dbReference>
<dbReference type="EMBL" id="NQVE01000046">
    <property type="protein sequence ID" value="RAL51764.1"/>
    <property type="molecule type" value="Genomic_DNA"/>
</dbReference>
<dbReference type="InterPro" id="IPR001841">
    <property type="entry name" value="Znf_RING"/>
</dbReference>
<organism evidence="12 13">
    <name type="scientific">Cuscuta australis</name>
    <dbReference type="NCBI Taxonomy" id="267555"/>
    <lineage>
        <taxon>Eukaryota</taxon>
        <taxon>Viridiplantae</taxon>
        <taxon>Streptophyta</taxon>
        <taxon>Embryophyta</taxon>
        <taxon>Tracheophyta</taxon>
        <taxon>Spermatophyta</taxon>
        <taxon>Magnoliopsida</taxon>
        <taxon>eudicotyledons</taxon>
        <taxon>Gunneridae</taxon>
        <taxon>Pentapetalae</taxon>
        <taxon>asterids</taxon>
        <taxon>lamiids</taxon>
        <taxon>Solanales</taxon>
        <taxon>Convolvulaceae</taxon>
        <taxon>Cuscuteae</taxon>
        <taxon>Cuscuta</taxon>
        <taxon>Cuscuta subgen. Grammica</taxon>
        <taxon>Cuscuta sect. Cleistogrammica</taxon>
    </lineage>
</organism>
<accession>A0A328E184</accession>
<evidence type="ECO:0000313" key="12">
    <source>
        <dbReference type="EMBL" id="RAL51764.1"/>
    </source>
</evidence>
<dbReference type="UniPathway" id="UPA00143"/>
<comment type="pathway">
    <text evidence="2">Protein modification; protein ubiquitination.</text>
</comment>
<keyword evidence="4" id="KW-0808">Transferase</keyword>
<dbReference type="SUPFAM" id="SSF57850">
    <property type="entry name" value="RING/U-box"/>
    <property type="match status" value="1"/>
</dbReference>
<evidence type="ECO:0000256" key="4">
    <source>
        <dbReference type="ARBA" id="ARBA00022679"/>
    </source>
</evidence>
<dbReference type="InterPro" id="IPR017907">
    <property type="entry name" value="Znf_RING_CS"/>
</dbReference>